<evidence type="ECO:0000256" key="1">
    <source>
        <dbReference type="SAM" id="MobiDB-lite"/>
    </source>
</evidence>
<feature type="compositionally biased region" description="Basic and acidic residues" evidence="1">
    <location>
        <begin position="505"/>
        <end position="514"/>
    </location>
</feature>
<proteinExistence type="predicted"/>
<dbReference type="OrthoDB" id="3799527at2759"/>
<sequence>MNKLPPELYLEIASIFETAVPYDPPRSAYPPTRTSYYKLIQQWFNKKPRPDVKNLRNLRLVSKAFNAAATVVLFRSTSARWWLGAACLRGQLNASIQNSILSPASPLPNKIKYLDIDFRHTGLRLLDYPPTNPRSPAHAESRELIYQLSNVLSSIPDLRSLSISTGTWTSHMEPVFYDSDDDVDIPAEPYAEDVDILAVSALMGQISLAFSAMTYPHLTELWLSLPCTHDFSMLGKSLPLFEQLKSLFLLVADETGPGGSLPVTGEPSRFSDEDDDMPSSNLQQQYPNKDYAAAMFEVVSRCTNLEILGLKCTHKLDDDLLSLNTSRLRCLSLHRMTISASKLIELLPPSTIARLWFESIELTSGTWADVFGHLQNCEKVEYINPSNCSYTRDGSSSHLILWARGPWKDSENVWSTHRPDQSSLVGLVEGIIDKWGGRENYPSLDMEQSMLPSESTDSSEDSEDSEDSEESEDSDDSDDSEDSENSEDSEDSEDSDDSEDSEDSENSKDSEDSE</sequence>
<evidence type="ECO:0000313" key="3">
    <source>
        <dbReference type="Proteomes" id="UP000070700"/>
    </source>
</evidence>
<protein>
    <submittedName>
        <fullName evidence="2">Uncharacterized protein</fullName>
    </submittedName>
</protein>
<gene>
    <name evidence="2" type="ORF">LY89DRAFT_784480</name>
</gene>
<feature type="region of interest" description="Disordered" evidence="1">
    <location>
        <begin position="449"/>
        <end position="514"/>
    </location>
</feature>
<dbReference type="AlphaFoldDB" id="A0A194X2Z2"/>
<dbReference type="EMBL" id="KQ947420">
    <property type="protein sequence ID" value="KUJ14555.1"/>
    <property type="molecule type" value="Genomic_DNA"/>
</dbReference>
<feature type="compositionally biased region" description="Acidic residues" evidence="1">
    <location>
        <begin position="457"/>
        <end position="504"/>
    </location>
</feature>
<dbReference type="RefSeq" id="XP_018068910.1">
    <property type="nucleotide sequence ID" value="XM_018222792.1"/>
</dbReference>
<dbReference type="Proteomes" id="UP000070700">
    <property type="component" value="Unassembled WGS sequence"/>
</dbReference>
<organism evidence="2 3">
    <name type="scientific">Mollisia scopiformis</name>
    <name type="common">Conifer needle endophyte fungus</name>
    <name type="synonym">Phialocephala scopiformis</name>
    <dbReference type="NCBI Taxonomy" id="149040"/>
    <lineage>
        <taxon>Eukaryota</taxon>
        <taxon>Fungi</taxon>
        <taxon>Dikarya</taxon>
        <taxon>Ascomycota</taxon>
        <taxon>Pezizomycotina</taxon>
        <taxon>Leotiomycetes</taxon>
        <taxon>Helotiales</taxon>
        <taxon>Mollisiaceae</taxon>
        <taxon>Mollisia</taxon>
    </lineage>
</organism>
<dbReference type="KEGG" id="psco:LY89DRAFT_784480"/>
<dbReference type="Gene3D" id="3.80.10.10">
    <property type="entry name" value="Ribonuclease Inhibitor"/>
    <property type="match status" value="1"/>
</dbReference>
<dbReference type="InParanoid" id="A0A194X2Z2"/>
<dbReference type="GeneID" id="28832518"/>
<dbReference type="InterPro" id="IPR032675">
    <property type="entry name" value="LRR_dom_sf"/>
</dbReference>
<accession>A0A194X2Z2</accession>
<name>A0A194X2Z2_MOLSC</name>
<evidence type="ECO:0000313" key="2">
    <source>
        <dbReference type="EMBL" id="KUJ14555.1"/>
    </source>
</evidence>
<reference evidence="2 3" key="1">
    <citation type="submission" date="2015-10" db="EMBL/GenBank/DDBJ databases">
        <title>Full genome of DAOMC 229536 Phialocephala scopiformis, a fungal endophyte of spruce producing the potent anti-insectan compound rugulosin.</title>
        <authorList>
            <consortium name="DOE Joint Genome Institute"/>
            <person name="Walker A.K."/>
            <person name="Frasz S.L."/>
            <person name="Seifert K.A."/>
            <person name="Miller J.D."/>
            <person name="Mondo S.J."/>
            <person name="Labutti K."/>
            <person name="Lipzen A."/>
            <person name="Dockter R."/>
            <person name="Kennedy M."/>
            <person name="Grigoriev I.V."/>
            <person name="Spatafora J.W."/>
        </authorList>
    </citation>
    <scope>NUCLEOTIDE SEQUENCE [LARGE SCALE GENOMIC DNA]</scope>
    <source>
        <strain evidence="2 3">CBS 120377</strain>
    </source>
</reference>
<feature type="region of interest" description="Disordered" evidence="1">
    <location>
        <begin position="259"/>
        <end position="281"/>
    </location>
</feature>
<dbReference type="SUPFAM" id="SSF52047">
    <property type="entry name" value="RNI-like"/>
    <property type="match status" value="1"/>
</dbReference>
<keyword evidence="3" id="KW-1185">Reference proteome</keyword>